<feature type="transmembrane region" description="Helical" evidence="2">
    <location>
        <begin position="89"/>
        <end position="110"/>
    </location>
</feature>
<gene>
    <name evidence="3" type="ORF">Pen02_65530</name>
</gene>
<keyword evidence="4" id="KW-1185">Reference proteome</keyword>
<evidence type="ECO:0000256" key="1">
    <source>
        <dbReference type="SAM" id="MobiDB-lite"/>
    </source>
</evidence>
<reference evidence="3 4" key="1">
    <citation type="submission" date="2021-01" db="EMBL/GenBank/DDBJ databases">
        <title>Whole genome shotgun sequence of Plantactinospora endophytica NBRC 110450.</title>
        <authorList>
            <person name="Komaki H."/>
            <person name="Tamura T."/>
        </authorList>
    </citation>
    <scope>NUCLEOTIDE SEQUENCE [LARGE SCALE GENOMIC DNA]</scope>
    <source>
        <strain evidence="3 4">NBRC 110450</strain>
    </source>
</reference>
<dbReference type="EMBL" id="BONW01000039">
    <property type="protein sequence ID" value="GIG91617.1"/>
    <property type="molecule type" value="Genomic_DNA"/>
</dbReference>
<keyword evidence="2" id="KW-0472">Membrane</keyword>
<dbReference type="NCBIfam" id="TIGR02611">
    <property type="entry name" value="TIGR02611 family protein"/>
    <property type="match status" value="1"/>
</dbReference>
<evidence type="ECO:0000256" key="2">
    <source>
        <dbReference type="SAM" id="Phobius"/>
    </source>
</evidence>
<keyword evidence="2" id="KW-0812">Transmembrane</keyword>
<feature type="transmembrane region" description="Helical" evidence="2">
    <location>
        <begin position="157"/>
        <end position="179"/>
    </location>
</feature>
<evidence type="ECO:0000313" key="3">
    <source>
        <dbReference type="EMBL" id="GIG91617.1"/>
    </source>
</evidence>
<dbReference type="Pfam" id="PF09656">
    <property type="entry name" value="PGPGW"/>
    <property type="match status" value="1"/>
</dbReference>
<feature type="region of interest" description="Disordered" evidence="1">
    <location>
        <begin position="1"/>
        <end position="62"/>
    </location>
</feature>
<evidence type="ECO:0000313" key="4">
    <source>
        <dbReference type="Proteomes" id="UP000646749"/>
    </source>
</evidence>
<dbReference type="InterPro" id="IPR013434">
    <property type="entry name" value="CHP02611"/>
</dbReference>
<dbReference type="Proteomes" id="UP000646749">
    <property type="component" value="Unassembled WGS sequence"/>
</dbReference>
<organism evidence="3 4">
    <name type="scientific">Plantactinospora endophytica</name>
    <dbReference type="NCBI Taxonomy" id="673535"/>
    <lineage>
        <taxon>Bacteria</taxon>
        <taxon>Bacillati</taxon>
        <taxon>Actinomycetota</taxon>
        <taxon>Actinomycetes</taxon>
        <taxon>Micromonosporales</taxon>
        <taxon>Micromonosporaceae</taxon>
        <taxon>Plantactinospora</taxon>
    </lineage>
</organism>
<name>A0ABQ4EA53_9ACTN</name>
<protein>
    <recommendedName>
        <fullName evidence="5">TIGR02611 family protein</fullName>
    </recommendedName>
</protein>
<dbReference type="InterPro" id="IPR019099">
    <property type="entry name" value="Uncharacterised_PGPGW_TM"/>
</dbReference>
<accession>A0ABQ4EA53</accession>
<sequence length="198" mass="21415">MEKAALSGASRVNGAGAGVRSGVTGAVEERRYDVPEDERVSSGDRAGPARGSPSGIGDEIPLDPFVTQNRRQRARRTLEIIRANPTGRIALKVFVAVAGAIVVTLGLALIPLPGPGWLIVIGGLGIWAVEFHWAKRLLTFTRRHVQSWARWVREQSLLVRIVIGSVGLVFVAAVVWLSVRASLGIDLIARFMHYIATH</sequence>
<feature type="compositionally biased region" description="Basic and acidic residues" evidence="1">
    <location>
        <begin position="27"/>
        <end position="42"/>
    </location>
</feature>
<feature type="transmembrane region" description="Helical" evidence="2">
    <location>
        <begin position="116"/>
        <end position="134"/>
    </location>
</feature>
<proteinExistence type="predicted"/>
<evidence type="ECO:0008006" key="5">
    <source>
        <dbReference type="Google" id="ProtNLM"/>
    </source>
</evidence>
<comment type="caution">
    <text evidence="3">The sequence shown here is derived from an EMBL/GenBank/DDBJ whole genome shotgun (WGS) entry which is preliminary data.</text>
</comment>
<dbReference type="RefSeq" id="WP_203869981.1">
    <property type="nucleotide sequence ID" value="NZ_JBHTIQ010000014.1"/>
</dbReference>
<keyword evidence="2" id="KW-1133">Transmembrane helix</keyword>